<feature type="compositionally biased region" description="Polar residues" evidence="1">
    <location>
        <begin position="110"/>
        <end position="121"/>
    </location>
</feature>
<feature type="compositionally biased region" description="Low complexity" evidence="1">
    <location>
        <begin position="738"/>
        <end position="748"/>
    </location>
</feature>
<dbReference type="Pfam" id="PF10551">
    <property type="entry name" value="MULE"/>
    <property type="match status" value="1"/>
</dbReference>
<evidence type="ECO:0000313" key="3">
    <source>
        <dbReference type="EMBL" id="KAL0383555.1"/>
    </source>
</evidence>
<name>A0AAW2RTE3_9LAMI</name>
<evidence type="ECO:0000259" key="2">
    <source>
        <dbReference type="Pfam" id="PF10551"/>
    </source>
</evidence>
<protein>
    <recommendedName>
        <fullName evidence="2">MULE transposase domain-containing protein</fullName>
    </recommendedName>
</protein>
<gene>
    <name evidence="3" type="ORF">Scaly_0642800</name>
</gene>
<feature type="region of interest" description="Disordered" evidence="1">
    <location>
        <begin position="725"/>
        <end position="748"/>
    </location>
</feature>
<accession>A0AAW2RTE3</accession>
<evidence type="ECO:0000256" key="1">
    <source>
        <dbReference type="SAM" id="MobiDB-lite"/>
    </source>
</evidence>
<organism evidence="3">
    <name type="scientific">Sesamum calycinum</name>
    <dbReference type="NCBI Taxonomy" id="2727403"/>
    <lineage>
        <taxon>Eukaryota</taxon>
        <taxon>Viridiplantae</taxon>
        <taxon>Streptophyta</taxon>
        <taxon>Embryophyta</taxon>
        <taxon>Tracheophyta</taxon>
        <taxon>Spermatophyta</taxon>
        <taxon>Magnoliopsida</taxon>
        <taxon>eudicotyledons</taxon>
        <taxon>Gunneridae</taxon>
        <taxon>Pentapetalae</taxon>
        <taxon>asterids</taxon>
        <taxon>lamiids</taxon>
        <taxon>Lamiales</taxon>
        <taxon>Pedaliaceae</taxon>
        <taxon>Sesamum</taxon>
    </lineage>
</organism>
<dbReference type="EMBL" id="JACGWM010000003">
    <property type="protein sequence ID" value="KAL0383555.1"/>
    <property type="molecule type" value="Genomic_DNA"/>
</dbReference>
<feature type="region of interest" description="Disordered" evidence="1">
    <location>
        <begin position="105"/>
        <end position="157"/>
    </location>
</feature>
<comment type="caution">
    <text evidence="3">The sequence shown here is derived from an EMBL/GenBank/DDBJ whole genome shotgun (WGS) entry which is preliminary data.</text>
</comment>
<sequence>MPIKKDRDLQYFFNPMTGYVSIDIFVQAEKIREMVVPDDPAVSEWGTYMSMLTQELSSVPVVTQSMGRFGINDDYPGPSSYASPSDYAGPSSFAGPSDYAGPSSFAGYAGTSSPAGPSVSSEQDDEPEADSMLNNEHVDSEPDEVEVEGLTTNNPENNDEVSIEVMIDVLGNTASGPRSQRQDHFDLNMPVSCEPTNLYSVIPFFEAMHPEVPADSIDIPTGAWGNFYDSNTGELARGMVFKSKDHLKASVQDFSVRFARREYRVVESKPKLWKVACKYDEQTGCSWMLRGMIATHLLGMVRQDPAYDIKFVQQNVKDRFGFEISYHKAWQSLKAAREQVYGTWESSVKKLPRFMAFLQKLNPGTVVEWLNLDTDRPGVQMLHYVFWAFRPCIEGFRSCRNVISVDGTHLYTKYKHKLLVAVTLDANQQVLPLAFALVDEESLASWRWFLQMLAKHLLPNDDDRVCLISDRHSGLISAINYVPAFKFPRGVHRFCLRHVCSNFNKKFNNIRLKDLCWRAGAEVNARKFERIMTEIRELNEEAYNWLEMIDKTQWTLSHDSGWRTGILTTNMSECVNGVLKGARRLPIVAIVQITFHRSVRYFLERTTRCHRMLNANQEWADFAFRIFEARQAEAVHHIVQKFDYNQQSASVLTLSLTGQGSHTYVVKLKHKTCSWQVGNTWNSVFTCHSRRFEPLYGEEYWDPVDIELVHNPAVRVRRGPGRYVSTRIPNEMDRPQARARQQYQSRQV</sequence>
<dbReference type="PANTHER" id="PTHR31973">
    <property type="entry name" value="POLYPROTEIN, PUTATIVE-RELATED"/>
    <property type="match status" value="1"/>
</dbReference>
<reference evidence="3" key="1">
    <citation type="submission" date="2020-06" db="EMBL/GenBank/DDBJ databases">
        <authorList>
            <person name="Li T."/>
            <person name="Hu X."/>
            <person name="Zhang T."/>
            <person name="Song X."/>
            <person name="Zhang H."/>
            <person name="Dai N."/>
            <person name="Sheng W."/>
            <person name="Hou X."/>
            <person name="Wei L."/>
        </authorList>
    </citation>
    <scope>NUCLEOTIDE SEQUENCE</scope>
    <source>
        <strain evidence="3">KEN8</strain>
        <tissue evidence="3">Leaf</tissue>
    </source>
</reference>
<dbReference type="AlphaFoldDB" id="A0AAW2RTE3"/>
<feature type="domain" description="MULE transposase" evidence="2">
    <location>
        <begin position="402"/>
        <end position="502"/>
    </location>
</feature>
<proteinExistence type="predicted"/>
<reference evidence="3" key="2">
    <citation type="journal article" date="2024" name="Plant">
        <title>Genomic evolution and insights into agronomic trait innovations of Sesamum species.</title>
        <authorList>
            <person name="Miao H."/>
            <person name="Wang L."/>
            <person name="Qu L."/>
            <person name="Liu H."/>
            <person name="Sun Y."/>
            <person name="Le M."/>
            <person name="Wang Q."/>
            <person name="Wei S."/>
            <person name="Zheng Y."/>
            <person name="Lin W."/>
            <person name="Duan Y."/>
            <person name="Cao H."/>
            <person name="Xiong S."/>
            <person name="Wang X."/>
            <person name="Wei L."/>
            <person name="Li C."/>
            <person name="Ma Q."/>
            <person name="Ju M."/>
            <person name="Zhao R."/>
            <person name="Li G."/>
            <person name="Mu C."/>
            <person name="Tian Q."/>
            <person name="Mei H."/>
            <person name="Zhang T."/>
            <person name="Gao T."/>
            <person name="Zhang H."/>
        </authorList>
    </citation>
    <scope>NUCLEOTIDE SEQUENCE</scope>
    <source>
        <strain evidence="3">KEN8</strain>
    </source>
</reference>
<dbReference type="PANTHER" id="PTHR31973:SF195">
    <property type="entry name" value="MUDR FAMILY TRANSPOSASE"/>
    <property type="match status" value="1"/>
</dbReference>
<dbReference type="InterPro" id="IPR018289">
    <property type="entry name" value="MULE_transposase_dom"/>
</dbReference>